<reference evidence="2" key="1">
    <citation type="submission" date="2021-04" db="EMBL/GenBank/DDBJ databases">
        <title>First draft genome resource for Brassicaceae pathogens Fusarium oxysporum f. sp. raphani and Fusarium oxysporum f. sp. rapae.</title>
        <authorList>
            <person name="Asai S."/>
        </authorList>
    </citation>
    <scope>NUCLEOTIDE SEQUENCE</scope>
    <source>
        <strain evidence="2">Tf1208</strain>
    </source>
</reference>
<dbReference type="Pfam" id="PF05593">
    <property type="entry name" value="RHS_repeat"/>
    <property type="match status" value="1"/>
</dbReference>
<protein>
    <submittedName>
        <fullName evidence="2">tRNA nuclease WapA</fullName>
    </submittedName>
</protein>
<proteinExistence type="predicted"/>
<dbReference type="PANTHER" id="PTHR32305:SF15">
    <property type="entry name" value="PROTEIN RHSA-RELATED"/>
    <property type="match status" value="1"/>
</dbReference>
<dbReference type="NCBIfam" id="TIGR01643">
    <property type="entry name" value="YD_repeat_2x"/>
    <property type="match status" value="1"/>
</dbReference>
<dbReference type="InterPro" id="IPR031325">
    <property type="entry name" value="RHS_repeat"/>
</dbReference>
<sequence length="2101" mass="226314">MTNSSVALGRPVGAFNVDGGGLASYSLKIDVPPGIGYGNHPDLSFEYSQGAPNGILGVGWGLAGGMSAIRLGPAVLAWDSVNNGPSDFNQTPKLNLDGTLLLNISGEYGSSDAQYKTEIDNFGRVVSVKGQGFLVTDSTGRQLEYGTTSDSQSLASDGNGAVWEWRLKRQIDPFGNCMTFTYQPPSQNTEYAGSNAPYLMTIEYTSNINTGLAAKRLVTLEYQQRTDFIVQSVYGERIVTTNILSGVHVSLANNPATTRIRSYQLNYTASPSSGESHLMSITECGYMAGQIYELDPTIFTYGGFDPKKKLFQENAGSTADLEGATNTVLLMNLDISGRAMADIACFCHDPSTSQVSIKTFLATQQDTTIGHGPEVSWSASNGKGATASLPPMNRNNPNILSNILGADLNGNGRIDLVIPYQGENNMTDISVSESLATGFRDYTTISTSLPWATESAFQAVDFSGQGNHAVVQTFSKNDNLSLRIYPSMVKDSHLSLQTGDELDTENKYNGTIDWLSIPTQKTGAKTLVRIWEKDAGDGLFQLCATPYALKDAQDPARGFVEMSTSALGTVAEHSKGTLSVVSCDINADGVYDIVFCKVETPGADITFKFTTFLGDGMGGFQQLGDAVKHSYSYSPALTAGTWSTSNLSGSQVAELVYTYQEADSRDIVCFIAQGSSSGLVQVGNMEFKRIATSLPSGQVQYSSTDLNGTGISDYFIYTINSGLPTVVPSYNLDDLTHAMATITSPIGLHTAITYSPLSDPGVYESAFAWDDVTNVSTSTYDIIAAPALAVSVITNTNNGTANSIPFQSSQTKVYKGARVSRLGRGWQGFSNIITTNNFQQNDSFVVNEVFEQEFPLTGLRTQIETSAIGGLVLKSETLSYSQTPQAMNTWNIFRTDRTSEQADTFDGTQISRSIGTQYTNDKEGNVLERRDFEVQNGQVVNQSWMRYAYTTINGMSGLQTCKKFTSSKNNTDLTKYEVGDLSFTLYKYDSQSGFLSQISEWSTDASSFCTTSYACDQYGNQTSSVAASGLNIATTYDSTYQTFPIQVIEEGKGVSHVAYTAYDELTGLRVVSRDEKGLISCFSYDAFGRCVTSKVRNVDGKGSPQSASDFLGPSALLIDANLQQELKNCMLDPHSSLDFHQVSSSSGSNYLCVSSTMEYNGSSTGQTLVLEALDCVGKVCRQSTQQGQMTPSWKYWTYNHEGNPTVESFPLFLPSTVQTSAELDYVPDPSTCVQTTFDALTRPIQTTRPSHSGTEVSIAINFDYQVGGATIAEQKCQISVQDGSSTQTPLASSTKALQRIAGEDRIMSKTDENNLTTTYTYDNAGSLLKCQDPAGNVETRTYNTRGQILTMDNPSQNMQSDPRILAITRSYDISGNVLTETNALGQTKSFQVDAKGRTLKRVGSDGRSIVYSYDKNGFMSLSSVTIFPGSSSTIPESEFLFEYDSRGRVSKKTIVLVAGGTYSTEFRYDWQNQVVNTQLPDGSQMSKTWQGCSMTSTGTNGPWATSSNVLADISNYSPFGRAGLCRISGTGFAHDFTHAYTWDAQGFPLTHTMSGADILVQNDYTYNDNDQLQSSQELISGQETSYSYSGKRLASSTVGSEPVNAYTYDDSGNMTSRGNITMTYGSSTVSGSQSGTSVFQVDYDAAGRMISRTTPDHTLAFTYDGFGHMSTITDGSTREEIQLLNDFSGHTIQRVKSDGSQEIFINKNYTIIVKPNGQRYARYALFNQQELLASETVELPAASLTSSVTPSVEVHYCDTKSSVTHGYNATDGTLTSQVQYDDYGLAASTNTSVASTGSSVNTYESKSSTGFGLLDFAARWYDPLVGRFATADDLTDVALLLRPDGMNRHSFENNDPINHVDPSGHFSWDSFWGGVTSGVMIAAGVGLAFASFGGSAVLSSALISGGIAGMQYSISHANEQNSGKFWGHFGVTVGVNMLVGAATEGLGAAMRVSKLGEWACDAAKSSKLATALRVGGKALSGGISSVASSVGDKEADNLAFHEHKNIWAGAGADFAEGAGMGLLEGGGKELKGHLQAKYGDSAANSLRRNLWDRRAGGGFLSKHGSEGTWQKVFKGIESLRPPTSVKLACDRFSMRLWSDIS</sequence>
<organism evidence="2 3">
    <name type="scientific">Fusarium oxysporum f. sp. rapae</name>
    <dbReference type="NCBI Taxonomy" id="485398"/>
    <lineage>
        <taxon>Eukaryota</taxon>
        <taxon>Fungi</taxon>
        <taxon>Dikarya</taxon>
        <taxon>Ascomycota</taxon>
        <taxon>Pezizomycotina</taxon>
        <taxon>Sordariomycetes</taxon>
        <taxon>Hypocreomycetidae</taxon>
        <taxon>Hypocreales</taxon>
        <taxon>Nectriaceae</taxon>
        <taxon>Fusarium</taxon>
        <taxon>Fusarium oxysporum species complex</taxon>
    </lineage>
</organism>
<dbReference type="InterPro" id="IPR006530">
    <property type="entry name" value="YD"/>
</dbReference>
<evidence type="ECO:0000313" key="3">
    <source>
        <dbReference type="Proteomes" id="UP000694050"/>
    </source>
</evidence>
<dbReference type="EMBL" id="JAELUQ010000011">
    <property type="protein sequence ID" value="KAG7405876.1"/>
    <property type="molecule type" value="Genomic_DNA"/>
</dbReference>
<dbReference type="InterPro" id="IPR022385">
    <property type="entry name" value="Rhs_assc_core"/>
</dbReference>
<feature type="region of interest" description="Disordered" evidence="1">
    <location>
        <begin position="372"/>
        <end position="392"/>
    </location>
</feature>
<accession>A0A8J5TZF5</accession>
<dbReference type="PANTHER" id="PTHR32305">
    <property type="match status" value="1"/>
</dbReference>
<dbReference type="InterPro" id="IPR050708">
    <property type="entry name" value="T6SS_VgrG/RHS"/>
</dbReference>
<comment type="caution">
    <text evidence="2">The sequence shown here is derived from an EMBL/GenBank/DDBJ whole genome shotgun (WGS) entry which is preliminary data.</text>
</comment>
<gene>
    <name evidence="2" type="primary">wapA</name>
    <name evidence="2" type="ORF">Forpe1208_v013599</name>
</gene>
<dbReference type="Proteomes" id="UP000694050">
    <property type="component" value="Unassembled WGS sequence"/>
</dbReference>
<evidence type="ECO:0000256" key="1">
    <source>
        <dbReference type="SAM" id="MobiDB-lite"/>
    </source>
</evidence>
<name>A0A8J5TZF5_FUSOX</name>
<dbReference type="NCBIfam" id="TIGR03696">
    <property type="entry name" value="Rhs_assc_core"/>
    <property type="match status" value="1"/>
</dbReference>
<evidence type="ECO:0000313" key="2">
    <source>
        <dbReference type="EMBL" id="KAG7405876.1"/>
    </source>
</evidence>